<proteinExistence type="inferred from homology"/>
<gene>
    <name evidence="6" type="ORF">HAX54_022912</name>
</gene>
<dbReference type="InterPro" id="IPR046987">
    <property type="entry name" value="Myo9"/>
</dbReference>
<reference evidence="6 7" key="1">
    <citation type="journal article" date="2021" name="BMC Genomics">
        <title>Datura genome reveals duplications of psychoactive alkaloid biosynthetic genes and high mutation rate following tissue culture.</title>
        <authorList>
            <person name="Rajewski A."/>
            <person name="Carter-House D."/>
            <person name="Stajich J."/>
            <person name="Litt A."/>
        </authorList>
    </citation>
    <scope>NUCLEOTIDE SEQUENCE [LARGE SCALE GENOMIC DNA]</scope>
    <source>
        <strain evidence="6">AR-01</strain>
    </source>
</reference>
<keyword evidence="2" id="KW-0963">Cytoplasm</keyword>
<feature type="non-terminal residue" evidence="6">
    <location>
        <position position="148"/>
    </location>
</feature>
<accession>A0ABS8Y6H5</accession>
<keyword evidence="7" id="KW-1185">Reference proteome</keyword>
<dbReference type="Pfam" id="PF00612">
    <property type="entry name" value="IQ"/>
    <property type="match status" value="4"/>
</dbReference>
<sequence>NDEKTITEKILQKLKLGNYQLGKTKVFLRAGQIGILDSRRAEILDSSAKQIQSRLRTFLARRDFISNRMAAIHLQSCCRGYLARNKFAALREASAAIIIQKYVRQWIMKNAYLQLYASSLLIQCCTRGFAARRNFLRRKENKAATIIQ</sequence>
<comment type="caution">
    <text evidence="4">Lacks conserved residue(s) required for the propagation of feature annotation.</text>
</comment>
<comment type="similarity">
    <text evidence="4">Belongs to the TRAFAC class myosin-kinesin ATPase superfamily. Myosin family.</text>
</comment>
<dbReference type="EMBL" id="JACEIK010027717">
    <property type="protein sequence ID" value="MCE5166632.1"/>
    <property type="molecule type" value="Genomic_DNA"/>
</dbReference>
<evidence type="ECO:0000256" key="1">
    <source>
        <dbReference type="ARBA" id="ARBA00004496"/>
    </source>
</evidence>
<dbReference type="InterPro" id="IPR001609">
    <property type="entry name" value="Myosin_head_motor_dom-like"/>
</dbReference>
<dbReference type="SMART" id="SM00015">
    <property type="entry name" value="IQ"/>
    <property type="match status" value="4"/>
</dbReference>
<organism evidence="6 7">
    <name type="scientific">Datura stramonium</name>
    <name type="common">Jimsonweed</name>
    <name type="synonym">Common thornapple</name>
    <dbReference type="NCBI Taxonomy" id="4076"/>
    <lineage>
        <taxon>Eukaryota</taxon>
        <taxon>Viridiplantae</taxon>
        <taxon>Streptophyta</taxon>
        <taxon>Embryophyta</taxon>
        <taxon>Tracheophyta</taxon>
        <taxon>Spermatophyta</taxon>
        <taxon>Magnoliopsida</taxon>
        <taxon>eudicotyledons</taxon>
        <taxon>Gunneridae</taxon>
        <taxon>Pentapetalae</taxon>
        <taxon>asterids</taxon>
        <taxon>lamiids</taxon>
        <taxon>Solanales</taxon>
        <taxon>Solanaceae</taxon>
        <taxon>Solanoideae</taxon>
        <taxon>Datureae</taxon>
        <taxon>Datura</taxon>
    </lineage>
</organism>
<dbReference type="SUPFAM" id="SSF52540">
    <property type="entry name" value="P-loop containing nucleoside triphosphate hydrolases"/>
    <property type="match status" value="2"/>
</dbReference>
<dbReference type="InterPro" id="IPR027417">
    <property type="entry name" value="P-loop_NTPase"/>
</dbReference>
<dbReference type="PANTHER" id="PTHR46184">
    <property type="entry name" value="UNCONVENTIONAL MYOSIN-IXB-LIKE PROTEIN"/>
    <property type="match status" value="1"/>
</dbReference>
<feature type="domain" description="Myosin motor" evidence="5">
    <location>
        <begin position="1"/>
        <end position="41"/>
    </location>
</feature>
<protein>
    <recommendedName>
        <fullName evidence="5">Myosin motor domain-containing protein</fullName>
    </recommendedName>
</protein>
<keyword evidence="3" id="KW-0112">Calmodulin-binding</keyword>
<comment type="subcellular location">
    <subcellularLocation>
        <location evidence="1">Cytoplasm</location>
    </subcellularLocation>
</comment>
<evidence type="ECO:0000313" key="7">
    <source>
        <dbReference type="Proteomes" id="UP000823775"/>
    </source>
</evidence>
<keyword evidence="4" id="KW-0009">Actin-binding</keyword>
<dbReference type="PANTHER" id="PTHR46184:SF5">
    <property type="entry name" value="UNCONVENTIONAL MYOSIN-IXA-LIKE"/>
    <property type="match status" value="1"/>
</dbReference>
<dbReference type="PROSITE" id="PS51456">
    <property type="entry name" value="MYOSIN_MOTOR"/>
    <property type="match status" value="1"/>
</dbReference>
<evidence type="ECO:0000259" key="5">
    <source>
        <dbReference type="PROSITE" id="PS51456"/>
    </source>
</evidence>
<dbReference type="Proteomes" id="UP000823775">
    <property type="component" value="Unassembled WGS sequence"/>
</dbReference>
<keyword evidence="4" id="KW-0505">Motor protein</keyword>
<feature type="non-terminal residue" evidence="6">
    <location>
        <position position="1"/>
    </location>
</feature>
<dbReference type="InterPro" id="IPR000048">
    <property type="entry name" value="IQ_motif_EF-hand-BS"/>
</dbReference>
<name>A0ABS8Y6H5_DATST</name>
<dbReference type="Gene3D" id="3.30.70.1590">
    <property type="match status" value="1"/>
</dbReference>
<dbReference type="PROSITE" id="PS50096">
    <property type="entry name" value="IQ"/>
    <property type="match status" value="2"/>
</dbReference>
<comment type="caution">
    <text evidence="6">The sequence shown here is derived from an EMBL/GenBank/DDBJ whole genome shotgun (WGS) entry which is preliminary data.</text>
</comment>
<evidence type="ECO:0000313" key="6">
    <source>
        <dbReference type="EMBL" id="MCE5166632.1"/>
    </source>
</evidence>
<dbReference type="Gene3D" id="1.20.5.190">
    <property type="match status" value="2"/>
</dbReference>
<evidence type="ECO:0000256" key="4">
    <source>
        <dbReference type="PROSITE-ProRule" id="PRU00782"/>
    </source>
</evidence>
<keyword evidence="4" id="KW-0518">Myosin</keyword>
<evidence type="ECO:0000256" key="2">
    <source>
        <dbReference type="ARBA" id="ARBA00022490"/>
    </source>
</evidence>
<evidence type="ECO:0000256" key="3">
    <source>
        <dbReference type="ARBA" id="ARBA00022860"/>
    </source>
</evidence>